<comment type="caution">
    <text evidence="3">The sequence shown here is derived from an EMBL/GenBank/DDBJ whole genome shotgun (WGS) entry which is preliminary data.</text>
</comment>
<evidence type="ECO:0000256" key="1">
    <source>
        <dbReference type="SAM" id="Phobius"/>
    </source>
</evidence>
<evidence type="ECO:0000313" key="4">
    <source>
        <dbReference type="Proteomes" id="UP000319094"/>
    </source>
</evidence>
<feature type="transmembrane region" description="Helical" evidence="1">
    <location>
        <begin position="273"/>
        <end position="293"/>
    </location>
</feature>
<keyword evidence="4" id="KW-1185">Reference proteome</keyword>
<dbReference type="Pfam" id="PF22564">
    <property type="entry name" value="HAAS"/>
    <property type="match status" value="1"/>
</dbReference>
<feature type="transmembrane region" description="Helical" evidence="1">
    <location>
        <begin position="117"/>
        <end position="134"/>
    </location>
</feature>
<evidence type="ECO:0000259" key="2">
    <source>
        <dbReference type="PROSITE" id="PS50206"/>
    </source>
</evidence>
<keyword evidence="1" id="KW-0472">Membrane</keyword>
<feature type="transmembrane region" description="Helical" evidence="1">
    <location>
        <begin position="199"/>
        <end position="221"/>
    </location>
</feature>
<feature type="transmembrane region" description="Helical" evidence="1">
    <location>
        <begin position="90"/>
        <end position="111"/>
    </location>
</feature>
<dbReference type="RefSeq" id="WP_141888695.1">
    <property type="nucleotide sequence ID" value="NZ_BAAAUY010000023.1"/>
</dbReference>
<accession>A0A542XY52</accession>
<protein>
    <submittedName>
        <fullName evidence="3">Putative membrane protein</fullName>
    </submittedName>
</protein>
<reference evidence="3 4" key="1">
    <citation type="submission" date="2019-06" db="EMBL/GenBank/DDBJ databases">
        <title>Sequencing the genomes of 1000 actinobacteria strains.</title>
        <authorList>
            <person name="Klenk H.-P."/>
        </authorList>
    </citation>
    <scope>NUCLEOTIDE SEQUENCE [LARGE SCALE GENOMIC DNA]</scope>
    <source>
        <strain evidence="3 4">DSM 8803</strain>
    </source>
</reference>
<sequence length="298" mass="30940">MNAQTHSKQVETYLRSLGEALGDAPAAMRSAALDDVRAHVAEAQDSGRSVEEALAGLGGPEVFASQYLAELDPATTGADTNWQRAARAAWLLQAAGLAVAILTAAFSGFLMRGGGQAALLSLIPIAIVALGLVLPPRYRPAYAWASAATVTAFAVIVTVLPAALISVAEYLPLLLILWLAAVTPWRLSRGIGPREARTWRWVGAAVVALPVVWMGIAGFNGTFGLDWAAWAVLAVLLAVAVWFGLGSRIAAAAVALAGAILMAAPFLDGGFLMLLWWWIGGLLLAAGLPSVVAGRGRG</sequence>
<feature type="transmembrane region" description="Helical" evidence="1">
    <location>
        <begin position="250"/>
        <end position="267"/>
    </location>
</feature>
<feature type="domain" description="Rhodanese" evidence="2">
    <location>
        <begin position="83"/>
        <end position="118"/>
    </location>
</feature>
<dbReference type="OrthoDB" id="5125846at2"/>
<dbReference type="PROSITE" id="PS50206">
    <property type="entry name" value="RHODANESE_3"/>
    <property type="match status" value="1"/>
</dbReference>
<dbReference type="EMBL" id="VFON01000002">
    <property type="protein sequence ID" value="TQL40663.1"/>
    <property type="molecule type" value="Genomic_DNA"/>
</dbReference>
<feature type="transmembrane region" description="Helical" evidence="1">
    <location>
        <begin position="141"/>
        <end position="164"/>
    </location>
</feature>
<organism evidence="3 4">
    <name type="scientific">Leucobacter komagatae</name>
    <dbReference type="NCBI Taxonomy" id="55969"/>
    <lineage>
        <taxon>Bacteria</taxon>
        <taxon>Bacillati</taxon>
        <taxon>Actinomycetota</taxon>
        <taxon>Actinomycetes</taxon>
        <taxon>Micrococcales</taxon>
        <taxon>Microbacteriaceae</taxon>
        <taxon>Leucobacter</taxon>
    </lineage>
</organism>
<keyword evidence="1" id="KW-0812">Transmembrane</keyword>
<feature type="transmembrane region" description="Helical" evidence="1">
    <location>
        <begin position="227"/>
        <end position="245"/>
    </location>
</feature>
<gene>
    <name evidence="3" type="ORF">FB468_3184</name>
</gene>
<proteinExistence type="predicted"/>
<evidence type="ECO:0000313" key="3">
    <source>
        <dbReference type="EMBL" id="TQL40663.1"/>
    </source>
</evidence>
<keyword evidence="1" id="KW-1133">Transmembrane helix</keyword>
<dbReference type="InterPro" id="IPR001763">
    <property type="entry name" value="Rhodanese-like_dom"/>
</dbReference>
<feature type="transmembrane region" description="Helical" evidence="1">
    <location>
        <begin position="170"/>
        <end position="187"/>
    </location>
</feature>
<dbReference type="Proteomes" id="UP000319094">
    <property type="component" value="Unassembled WGS sequence"/>
</dbReference>
<name>A0A542XY52_9MICO</name>
<dbReference type="AlphaFoldDB" id="A0A542XY52"/>